<evidence type="ECO:0000313" key="2">
    <source>
        <dbReference type="EMBL" id="KOC89496.1"/>
    </source>
</evidence>
<sequence length="273" mass="30277">MHNPTLIPSAIALLVLLLLALLLVKKGKIGRLSAFLLVIIPLAAGNGFWFGWIYPQQKQQQLQAAKIADAQDLLAATPPYRTIRQQQPALYKQINDQFVAAVRAGTEPTKALGQLRPMVAELLNQRTGRADDDSIISYMRLSVSQMQNLRQQSGELCFKFLFPQIRGGVNSEEVLPQALLQQDRQQMDALLRGSEGPEKPVDIAQARQSLQSIVRKLYDKWGSDLQLLNSPTDSRVEPEKMCDMTIDLYSAVLALPGKQSANVLRMMLSAEAG</sequence>
<comment type="caution">
    <text evidence="3">The sequence shown here is derived from an EMBL/GenBank/DDBJ whole genome shotgun (WGS) entry which is preliminary data.</text>
</comment>
<accession>A0A0L7TBA3</accession>
<keyword evidence="1" id="KW-0812">Transmembrane</keyword>
<dbReference type="EMBL" id="JRXE01000002">
    <property type="protein sequence ID" value="KOC92501.1"/>
    <property type="molecule type" value="Genomic_DNA"/>
</dbReference>
<dbReference type="Proteomes" id="UP000036851">
    <property type="component" value="Unassembled WGS sequence"/>
</dbReference>
<dbReference type="PATRIC" id="fig|1560201.3.peg.360"/>
<evidence type="ECO:0000313" key="4">
    <source>
        <dbReference type="Proteomes" id="UP000036851"/>
    </source>
</evidence>
<evidence type="ECO:0000256" key="1">
    <source>
        <dbReference type="SAM" id="Phobius"/>
    </source>
</evidence>
<keyword evidence="5" id="KW-1185">Reference proteome</keyword>
<evidence type="ECO:0000313" key="5">
    <source>
        <dbReference type="Proteomes" id="UP000037088"/>
    </source>
</evidence>
<feature type="transmembrane region" description="Helical" evidence="1">
    <location>
        <begin position="6"/>
        <end position="24"/>
    </location>
</feature>
<reference evidence="4 5" key="1">
    <citation type="journal article" date="2015" name="Int. J. Syst. Evol. Microbiol.">
        <title>Erwinia iniecta sp. nov., isolated from Russian wheat aphids (Diuraphis noxia).</title>
        <authorList>
            <person name="Campillo T."/>
            <person name="Luna E."/>
            <person name="Portier P."/>
            <person name="Fischer-Le Saux M."/>
            <person name="Lapitan N."/>
            <person name="Tisserat N.A."/>
            <person name="Leach J.E."/>
        </authorList>
    </citation>
    <scope>NUCLEOTIDE SEQUENCE [LARGE SCALE GENOMIC DNA]</scope>
    <source>
        <strain evidence="3 5">B120</strain>
        <strain evidence="2 4">B149</strain>
    </source>
</reference>
<dbReference type="AlphaFoldDB" id="A0A0L7TBA3"/>
<gene>
    <name evidence="3" type="ORF">NG42_01710</name>
    <name evidence="2" type="ORF">NG43_18795</name>
</gene>
<proteinExistence type="predicted"/>
<dbReference type="RefSeq" id="WP_052897124.1">
    <property type="nucleotide sequence ID" value="NZ_JRXE01000002.1"/>
</dbReference>
<dbReference type="STRING" id="1560201.NG42_01710"/>
<keyword evidence="1" id="KW-0472">Membrane</keyword>
<dbReference type="OrthoDB" id="6477852at2"/>
<organism evidence="3 5">
    <name type="scientific">Winslowiella iniecta</name>
    <dbReference type="NCBI Taxonomy" id="1560201"/>
    <lineage>
        <taxon>Bacteria</taxon>
        <taxon>Pseudomonadati</taxon>
        <taxon>Pseudomonadota</taxon>
        <taxon>Gammaproteobacteria</taxon>
        <taxon>Enterobacterales</taxon>
        <taxon>Erwiniaceae</taxon>
        <taxon>Winslowiella</taxon>
    </lineage>
</organism>
<dbReference type="Proteomes" id="UP000037088">
    <property type="component" value="Unassembled WGS sequence"/>
</dbReference>
<feature type="transmembrane region" description="Helical" evidence="1">
    <location>
        <begin position="36"/>
        <end position="54"/>
    </location>
</feature>
<name>A0A0L7TBA3_9GAMM</name>
<evidence type="ECO:0000313" key="3">
    <source>
        <dbReference type="EMBL" id="KOC92501.1"/>
    </source>
</evidence>
<evidence type="ECO:0008006" key="6">
    <source>
        <dbReference type="Google" id="ProtNLM"/>
    </source>
</evidence>
<protein>
    <recommendedName>
        <fullName evidence="6">Topoisomerase II</fullName>
    </recommendedName>
</protein>
<dbReference type="EMBL" id="JRXF01000036">
    <property type="protein sequence ID" value="KOC89496.1"/>
    <property type="molecule type" value="Genomic_DNA"/>
</dbReference>
<keyword evidence="1" id="KW-1133">Transmembrane helix</keyword>